<dbReference type="GO" id="GO:0034204">
    <property type="term" value="P:lipid translocation"/>
    <property type="evidence" value="ECO:0007669"/>
    <property type="project" value="TreeGrafter"/>
</dbReference>
<feature type="transmembrane region" description="Helical" evidence="8">
    <location>
        <begin position="122"/>
        <end position="145"/>
    </location>
</feature>
<dbReference type="InterPro" id="IPR051050">
    <property type="entry name" value="Lipid_II_flippase_MurJ/MviN"/>
</dbReference>
<comment type="similarity">
    <text evidence="8 9">Belongs to the MurJ/MviN family.</text>
</comment>
<evidence type="ECO:0000256" key="6">
    <source>
        <dbReference type="ARBA" id="ARBA00022989"/>
    </source>
</evidence>
<keyword evidence="5 8" id="KW-0573">Peptidoglycan synthesis</keyword>
<evidence type="ECO:0000256" key="5">
    <source>
        <dbReference type="ARBA" id="ARBA00022984"/>
    </source>
</evidence>
<feature type="transmembrane region" description="Helical" evidence="8">
    <location>
        <begin position="336"/>
        <end position="358"/>
    </location>
</feature>
<feature type="transmembrane region" description="Helical" evidence="8">
    <location>
        <begin position="466"/>
        <end position="486"/>
    </location>
</feature>
<dbReference type="GO" id="GO:0009252">
    <property type="term" value="P:peptidoglycan biosynthetic process"/>
    <property type="evidence" value="ECO:0007669"/>
    <property type="project" value="UniProtKB-UniRule"/>
</dbReference>
<evidence type="ECO:0000313" key="11">
    <source>
        <dbReference type="Proteomes" id="UP000432715"/>
    </source>
</evidence>
<evidence type="ECO:0000313" key="10">
    <source>
        <dbReference type="EMBL" id="KAB3534733.1"/>
    </source>
</evidence>
<dbReference type="PIRSF" id="PIRSF002869">
    <property type="entry name" value="MviN"/>
    <property type="match status" value="1"/>
</dbReference>
<dbReference type="RefSeq" id="WP_151861166.1">
    <property type="nucleotide sequence ID" value="NZ_WBZC01000026.1"/>
</dbReference>
<dbReference type="CDD" id="cd13123">
    <property type="entry name" value="MATE_MurJ_like"/>
    <property type="match status" value="1"/>
</dbReference>
<accession>A0A6I0F846</accession>
<organism evidence="10 11">
    <name type="scientific">Alkaliphilus pronyensis</name>
    <dbReference type="NCBI Taxonomy" id="1482732"/>
    <lineage>
        <taxon>Bacteria</taxon>
        <taxon>Bacillati</taxon>
        <taxon>Bacillota</taxon>
        <taxon>Clostridia</taxon>
        <taxon>Peptostreptococcales</taxon>
        <taxon>Natronincolaceae</taxon>
        <taxon>Alkaliphilus</taxon>
    </lineage>
</organism>
<dbReference type="UniPathway" id="UPA00219"/>
<protein>
    <recommendedName>
        <fullName evidence="8">Probable lipid II flippase MurJ</fullName>
    </recommendedName>
</protein>
<evidence type="ECO:0000256" key="3">
    <source>
        <dbReference type="ARBA" id="ARBA00022692"/>
    </source>
</evidence>
<dbReference type="GO" id="GO:0071555">
    <property type="term" value="P:cell wall organization"/>
    <property type="evidence" value="ECO:0007669"/>
    <property type="project" value="UniProtKB-UniRule"/>
</dbReference>
<dbReference type="InterPro" id="IPR004268">
    <property type="entry name" value="MurJ"/>
</dbReference>
<proteinExistence type="inferred from homology"/>
<dbReference type="GO" id="GO:0008360">
    <property type="term" value="P:regulation of cell shape"/>
    <property type="evidence" value="ECO:0007669"/>
    <property type="project" value="UniProtKB-UniRule"/>
</dbReference>
<feature type="transmembrane region" description="Helical" evidence="8">
    <location>
        <begin position="178"/>
        <end position="200"/>
    </location>
</feature>
<evidence type="ECO:0000256" key="9">
    <source>
        <dbReference type="PIRNR" id="PIRNR002869"/>
    </source>
</evidence>
<comment type="function">
    <text evidence="8 9">Involved in peptidoglycan biosynthesis. Transports lipid-linked peptidoglycan precursors from the inner to the outer leaflet of the cytoplasmic membrane.</text>
</comment>
<feature type="transmembrane region" description="Helical" evidence="8">
    <location>
        <begin position="221"/>
        <end position="241"/>
    </location>
</feature>
<evidence type="ECO:0000256" key="1">
    <source>
        <dbReference type="ARBA" id="ARBA00004651"/>
    </source>
</evidence>
<keyword evidence="8 9" id="KW-0813">Transport</keyword>
<keyword evidence="2 8" id="KW-1003">Cell membrane</keyword>
<dbReference type="PANTHER" id="PTHR47019:SF1">
    <property type="entry name" value="LIPID II FLIPPASE MURJ"/>
    <property type="match status" value="1"/>
</dbReference>
<evidence type="ECO:0000256" key="8">
    <source>
        <dbReference type="HAMAP-Rule" id="MF_02078"/>
    </source>
</evidence>
<keyword evidence="4 8" id="KW-0133">Cell shape</keyword>
<evidence type="ECO:0000256" key="7">
    <source>
        <dbReference type="ARBA" id="ARBA00023136"/>
    </source>
</evidence>
<comment type="caution">
    <text evidence="10">The sequence shown here is derived from an EMBL/GenBank/DDBJ whole genome shotgun (WGS) entry which is preliminary data.</text>
</comment>
<comment type="pathway">
    <text evidence="8">Cell wall biogenesis; peptidoglycan biosynthesis.</text>
</comment>
<keyword evidence="3 8" id="KW-0812">Transmembrane</keyword>
<dbReference type="EMBL" id="WBZC01000026">
    <property type="protein sequence ID" value="KAB3534733.1"/>
    <property type="molecule type" value="Genomic_DNA"/>
</dbReference>
<dbReference type="OrthoDB" id="9804143at2"/>
<dbReference type="HAMAP" id="MF_02078">
    <property type="entry name" value="MurJ_MviN"/>
    <property type="match status" value="1"/>
</dbReference>
<keyword evidence="7 8" id="KW-0472">Membrane</keyword>
<dbReference type="NCBIfam" id="TIGR01695">
    <property type="entry name" value="murJ_mviN"/>
    <property type="match status" value="1"/>
</dbReference>
<keyword evidence="6 8" id="KW-1133">Transmembrane helix</keyword>
<feature type="transmembrane region" description="Helical" evidence="8">
    <location>
        <begin position="305"/>
        <end position="330"/>
    </location>
</feature>
<reference evidence="10 11" key="1">
    <citation type="submission" date="2019-10" db="EMBL/GenBank/DDBJ databases">
        <title>Alkaliphilus serpentinus sp. nov. and Alkaliphilus pronyensis sp. nov., two novel anaerobic alkaliphilic species isolated from the serpentinized-hosted hydrothermal field of the Prony Bay (New Caledonia).</title>
        <authorList>
            <person name="Postec A."/>
        </authorList>
    </citation>
    <scope>NUCLEOTIDE SEQUENCE [LARGE SCALE GENOMIC DNA]</scope>
    <source>
        <strain evidence="10 11">LacV</strain>
    </source>
</reference>
<dbReference type="GO" id="GO:0015648">
    <property type="term" value="F:lipid-linked peptidoglycan transporter activity"/>
    <property type="evidence" value="ECO:0007669"/>
    <property type="project" value="UniProtKB-UniRule"/>
</dbReference>
<feature type="transmembrane region" description="Helical" evidence="8">
    <location>
        <begin position="265"/>
        <end position="284"/>
    </location>
</feature>
<feature type="transmembrane region" description="Helical" evidence="8">
    <location>
        <begin position="38"/>
        <end position="62"/>
    </location>
</feature>
<dbReference type="Pfam" id="PF03023">
    <property type="entry name" value="MurJ"/>
    <property type="match status" value="1"/>
</dbReference>
<feature type="transmembrane region" description="Helical" evidence="8">
    <location>
        <begin position="433"/>
        <end position="454"/>
    </location>
</feature>
<name>A0A6I0F846_9FIRM</name>
<dbReference type="AlphaFoldDB" id="A0A6I0F846"/>
<sequence>MKKNALIIMAFAILSKVLGLLRDLGLSYIYGASNVSDAYLISLTVPGVIFTFVATSIATGYIPMYSSILKKTGESEGLKFTNNLINIVALLCTVIVIITYLFTDQIVMIFASGFEGEALRLASNFTRILIIGIYFTGTVSILSGFIQLKGNYVIPAFIGIPLNIFFIISIFLSLKFNLMLLAIGSLIAYVSQLVFLLTYLKKFGYKYELYLDFKDSNIQKMVMIGLPIIIGSSINQINILVDRNIASQLIVGGISALNYANRLNLFVQGIFVTSIATVIFPMMSKKTSNNDANGFKLIISEAINSVNILVIPSTIGFLLFSYEIVTLLFGRGVFDIAAIELTSLALFYYSIGMMGFGLREVLSRAFYSMHDTKTPVKNAALGMILNIILNIILSRYLGIGGLALATSIAAIFTTILLFVSLRKKIGPFGMKQISISFLKILFASLAMGGLAKLSFNYLTTSLSQNLSLLIAIGVGAVSYFVIIYFMKIEDVDVIVGAIKKKLGRGAT</sequence>
<keyword evidence="8 9" id="KW-0961">Cell wall biogenesis/degradation</keyword>
<feature type="transmembrane region" description="Helical" evidence="8">
    <location>
        <begin position="152"/>
        <end position="172"/>
    </location>
</feature>
<dbReference type="PRINTS" id="PR01806">
    <property type="entry name" value="VIRFACTRMVIN"/>
</dbReference>
<feature type="transmembrane region" description="Helical" evidence="8">
    <location>
        <begin position="83"/>
        <end position="102"/>
    </location>
</feature>
<feature type="transmembrane region" description="Helical" evidence="8">
    <location>
        <begin position="379"/>
        <end position="397"/>
    </location>
</feature>
<feature type="transmembrane region" description="Helical" evidence="8">
    <location>
        <begin position="403"/>
        <end position="421"/>
    </location>
</feature>
<keyword evidence="11" id="KW-1185">Reference proteome</keyword>
<comment type="subcellular location">
    <subcellularLocation>
        <location evidence="1 8">Cell membrane</location>
        <topology evidence="1 8">Multi-pass membrane protein</topology>
    </subcellularLocation>
</comment>
<evidence type="ECO:0000256" key="4">
    <source>
        <dbReference type="ARBA" id="ARBA00022960"/>
    </source>
</evidence>
<gene>
    <name evidence="8 10" type="primary">murJ</name>
    <name evidence="10" type="ORF">F8154_08385</name>
</gene>
<dbReference type="GO" id="GO:0005886">
    <property type="term" value="C:plasma membrane"/>
    <property type="evidence" value="ECO:0007669"/>
    <property type="project" value="UniProtKB-SubCell"/>
</dbReference>
<evidence type="ECO:0000256" key="2">
    <source>
        <dbReference type="ARBA" id="ARBA00022475"/>
    </source>
</evidence>
<dbReference type="PANTHER" id="PTHR47019">
    <property type="entry name" value="LIPID II FLIPPASE MURJ"/>
    <property type="match status" value="1"/>
</dbReference>
<dbReference type="Proteomes" id="UP000432715">
    <property type="component" value="Unassembled WGS sequence"/>
</dbReference>